<dbReference type="PANTHER" id="PTHR30267:SF2">
    <property type="entry name" value="PROTEIN PRKA"/>
    <property type="match status" value="1"/>
</dbReference>
<sequence length="634" mass="72857">MMSILEKIDAHLQEHRIEHWEGSFREYLPMLIENPSLSQRSHARIYNMIKNAGVEVDDTGKEHYAFFENELFGIDAALAQVVEYFKAASMGSDVGRRILLLYGPPSSGKSQLVILLKRCLEEYTKTQEGAVYAIADCPQQGDPLLLLPHALRDDFYRETGIFVEGDLCPQCALNLRDKYKGDIYQVPVRRVFFSEKERIGIGTFVPSDPKSQDISELVGSIDLSTIGDYGSESDPRAYRFDGELNIANRGMMEFIEMLKADERFLYVLLTLAQEKNIKTGRFPLIYADECVISHTNETEFNEFMADKKSEALQDRMITVRVPYNLKVSQEVRIYEKLLRQTNLQDVHIAPHALRVAAIFAVLSRLEEPKTNGLTMVKKMKLYDGEEVEGFRQKDIKMIQEQTEREGMDGISPRFIINRISASLIKPETRSVTPIDVLRAIKDGIDNHGHFKSAERERLNNLIADARREYDEIARTDVQKAFFVSFDQEALTLLDNYLDNVEAYLDQTKMTDPITGEEVSPDEKLMRSIEEKIQVPEYGKDSFRNEIFRKVAMAHRKGEGFDYTTHEKLKDAIEKQLFEERRDTIKLTITSRSPDTEQLRKINQVIDNLVEHHGYTSDSANELLKYVSSLLAREK</sequence>
<name>W4L5N4_ENTF1</name>
<keyword evidence="3" id="KW-1185">Reference proteome</keyword>
<evidence type="ECO:0000313" key="3">
    <source>
        <dbReference type="Proteomes" id="UP000019141"/>
    </source>
</evidence>
<dbReference type="HOGENOM" id="CLU_028588_2_0_7"/>
<dbReference type="InterPro" id="IPR010650">
    <property type="entry name" value="PrkA_C"/>
</dbReference>
<dbReference type="PANTHER" id="PTHR30267">
    <property type="entry name" value="PROTEIN KINASE PRKA"/>
    <property type="match status" value="1"/>
</dbReference>
<dbReference type="EMBL" id="AZHW01001288">
    <property type="protein sequence ID" value="ETW93194.1"/>
    <property type="molecule type" value="Genomic_DNA"/>
</dbReference>
<evidence type="ECO:0000313" key="2">
    <source>
        <dbReference type="EMBL" id="ETW93194.1"/>
    </source>
</evidence>
<proteinExistence type="predicted"/>
<dbReference type="InterPro" id="IPR013153">
    <property type="entry name" value="Prk_AAA"/>
</dbReference>
<dbReference type="Gene3D" id="3.40.50.300">
    <property type="entry name" value="P-loop containing nucleotide triphosphate hydrolases"/>
    <property type="match status" value="1"/>
</dbReference>
<dbReference type="Pfam" id="PF08298">
    <property type="entry name" value="AAA_PrkA"/>
    <property type="match status" value="1"/>
</dbReference>
<dbReference type="GO" id="GO:0004672">
    <property type="term" value="F:protein kinase activity"/>
    <property type="evidence" value="ECO:0007669"/>
    <property type="project" value="TreeGrafter"/>
</dbReference>
<dbReference type="InterPro" id="IPR027417">
    <property type="entry name" value="P-loop_NTPase"/>
</dbReference>
<evidence type="ECO:0000259" key="1">
    <source>
        <dbReference type="SMART" id="SM00763"/>
    </source>
</evidence>
<accession>W4L5N4</accession>
<dbReference type="PATRIC" id="fig|1429438.4.peg.7549"/>
<dbReference type="Pfam" id="PF06798">
    <property type="entry name" value="PrkA"/>
    <property type="match status" value="1"/>
</dbReference>
<gene>
    <name evidence="2" type="ORF">ETSY1_40290</name>
</gene>
<dbReference type="AlphaFoldDB" id="W4L5N4"/>
<reference evidence="2 3" key="1">
    <citation type="journal article" date="2014" name="Nature">
        <title>An environmental bacterial taxon with a large and distinct metabolic repertoire.</title>
        <authorList>
            <person name="Wilson M.C."/>
            <person name="Mori T."/>
            <person name="Ruckert C."/>
            <person name="Uria A.R."/>
            <person name="Helf M.J."/>
            <person name="Takada K."/>
            <person name="Gernert C."/>
            <person name="Steffens U.A."/>
            <person name="Heycke N."/>
            <person name="Schmitt S."/>
            <person name="Rinke C."/>
            <person name="Helfrich E.J."/>
            <person name="Brachmann A.O."/>
            <person name="Gurgui C."/>
            <person name="Wakimoto T."/>
            <person name="Kracht M."/>
            <person name="Crusemann M."/>
            <person name="Hentschel U."/>
            <person name="Abe I."/>
            <person name="Matsunaga S."/>
            <person name="Kalinowski J."/>
            <person name="Takeyama H."/>
            <person name="Piel J."/>
        </authorList>
    </citation>
    <scope>NUCLEOTIDE SEQUENCE [LARGE SCALE GENOMIC DNA]</scope>
    <source>
        <strain evidence="3">TSY1</strain>
    </source>
</reference>
<organism evidence="2 3">
    <name type="scientific">Entotheonella factor</name>
    <dbReference type="NCBI Taxonomy" id="1429438"/>
    <lineage>
        <taxon>Bacteria</taxon>
        <taxon>Pseudomonadati</taxon>
        <taxon>Nitrospinota/Tectimicrobiota group</taxon>
        <taxon>Candidatus Tectimicrobiota</taxon>
        <taxon>Candidatus Entotheonellia</taxon>
        <taxon>Candidatus Entotheonellales</taxon>
        <taxon>Candidatus Entotheonellaceae</taxon>
        <taxon>Candidatus Entotheonella</taxon>
    </lineage>
</organism>
<dbReference type="SMART" id="SM00763">
    <property type="entry name" value="AAA_PrkA"/>
    <property type="match status" value="1"/>
</dbReference>
<feature type="domain" description="PrkA AAA" evidence="1">
    <location>
        <begin position="22"/>
        <end position="372"/>
    </location>
</feature>
<dbReference type="SUPFAM" id="SSF52540">
    <property type="entry name" value="P-loop containing nucleoside triphosphate hydrolases"/>
    <property type="match status" value="1"/>
</dbReference>
<comment type="caution">
    <text evidence="2">The sequence shown here is derived from an EMBL/GenBank/DDBJ whole genome shotgun (WGS) entry which is preliminary data.</text>
</comment>
<dbReference type="Proteomes" id="UP000019141">
    <property type="component" value="Unassembled WGS sequence"/>
</dbReference>
<protein>
    <submittedName>
        <fullName evidence="2">Protein prkA</fullName>
    </submittedName>
</protein>